<dbReference type="RefSeq" id="WP_380860736.1">
    <property type="nucleotide sequence ID" value="NZ_JBHRXV010000009.1"/>
</dbReference>
<gene>
    <name evidence="1" type="ORF">ACFOMD_10055</name>
</gene>
<accession>A0ABV7X9W5</accession>
<protein>
    <recommendedName>
        <fullName evidence="3">Glycosyl hydrolase</fullName>
    </recommendedName>
</protein>
<dbReference type="PANTHER" id="PTHR12106">
    <property type="entry name" value="SORTILIN RELATED"/>
    <property type="match status" value="1"/>
</dbReference>
<dbReference type="InterPro" id="IPR036278">
    <property type="entry name" value="Sialidase_sf"/>
</dbReference>
<dbReference type="Proteomes" id="UP001595615">
    <property type="component" value="Unassembled WGS sequence"/>
</dbReference>
<sequence>MTAAVDPALYAGLSYRMVGPFRGGRATAVAGIAEQPHTFFMGTTGGGVWKTDDAGGHWKNVTDGFLDVGNIGAIDVADSDPRIIYVGTGSAGIRGNSSVGRGVWKSTDGGATWRYLGLPESGAIGKLLVHPTNPDIVYVTALGRPFGRNPERGVYRTRDGGATWEQVLFLNDGTGAVTLSMSPDNPDEIYAGMSRIERKPWTMISGSPEGGVYRTTDGGASWKKLAGGLPTGLVGKVGVTVSPANPKRVWALVEAEPDGGLYRSDDRGETWTRINTDAQVRGRPWYYAHVRADPVDPNTVFVMNVPLLRSTDGGVTFKVVPVPHGDVHDIWINPRDPRIFGVADDGGTVVTLNNGRTFSSMYNQPTAELYDVVVDNQIPYRLYGSQQDSSSISVLQRRLNNSLRPQQEWGYASGCETGPIALHPDHPEIVFGGCYGGHINRQDMRDDTRVSVTVYPEASAIAPRDKINRWQWLSPIVVSPHDPATVYHASQYLYRSRDRGNSWTRISPDLTTNDKRYQAWPGEPITADNPNGAETFTTIFAVTPSPHDARTIWVGTDDGRVHITRDDGKSWTDITPAGLPPLTTVNRLEVSPHAPGRAIVAAHRYRLDDFSPYVYRTEDYGRTWTRIADGTNGIPADHPVRVVREDDKRRGLLYAGTEFGLFVSFDDGARWQSLQLNLPASPVMDLKVHRGDLAVATQGRSFWILDDLGPLRELAADAAPRAARLYAPRTAARGVVGAPLREVDLVLPDDLPHGALIHYLLAADAPEATVEVLDARGTVLRRFSAGGTGAEKLATKAGFHRLVWDLRADGPLASEPNGTIKRDGQGIKVSPGRYTVRLTAGSLVETRPLTVTGNPRARSITQADYDAQYVLAKAVRDTITGMNRVLADVRALRRAVPTAAITATGAGPELASRAAALDAALREVEASIAPLPVPGVRDVPAGLSAHYDTLYGALVGDGGYGSGSAEGRPTASRFQRKADLDRQWQAVRTRLKALAAEELVRFNEEARERGLPELSLSSA</sequence>
<dbReference type="PANTHER" id="PTHR12106:SF27">
    <property type="entry name" value="SORTILIN-RELATED RECEPTOR"/>
    <property type="match status" value="1"/>
</dbReference>
<evidence type="ECO:0008006" key="3">
    <source>
        <dbReference type="Google" id="ProtNLM"/>
    </source>
</evidence>
<organism evidence="1 2">
    <name type="scientific">Sphingoaurantiacus capsulatus</name>
    <dbReference type="NCBI Taxonomy" id="1771310"/>
    <lineage>
        <taxon>Bacteria</taxon>
        <taxon>Pseudomonadati</taxon>
        <taxon>Pseudomonadota</taxon>
        <taxon>Alphaproteobacteria</taxon>
        <taxon>Sphingomonadales</taxon>
        <taxon>Sphingosinicellaceae</taxon>
        <taxon>Sphingoaurantiacus</taxon>
    </lineage>
</organism>
<keyword evidence="2" id="KW-1185">Reference proteome</keyword>
<evidence type="ECO:0000313" key="1">
    <source>
        <dbReference type="EMBL" id="MFC3712915.1"/>
    </source>
</evidence>
<dbReference type="Gene3D" id="2.60.40.4070">
    <property type="match status" value="1"/>
</dbReference>
<dbReference type="SUPFAM" id="SSF110296">
    <property type="entry name" value="Oligoxyloglucan reducing end-specific cellobiohydrolase"/>
    <property type="match status" value="1"/>
</dbReference>
<dbReference type="EMBL" id="JBHRXV010000009">
    <property type="protein sequence ID" value="MFC3712915.1"/>
    <property type="molecule type" value="Genomic_DNA"/>
</dbReference>
<evidence type="ECO:0000313" key="2">
    <source>
        <dbReference type="Proteomes" id="UP001595615"/>
    </source>
</evidence>
<dbReference type="SUPFAM" id="SSF50939">
    <property type="entry name" value="Sialidases"/>
    <property type="match status" value="2"/>
</dbReference>
<dbReference type="Gene3D" id="2.130.10.10">
    <property type="entry name" value="YVTN repeat-like/Quinoprotein amine dehydrogenase"/>
    <property type="match status" value="5"/>
</dbReference>
<reference evidence="2" key="1">
    <citation type="journal article" date="2019" name="Int. J. Syst. Evol. Microbiol.">
        <title>The Global Catalogue of Microorganisms (GCM) 10K type strain sequencing project: providing services to taxonomists for standard genome sequencing and annotation.</title>
        <authorList>
            <consortium name="The Broad Institute Genomics Platform"/>
            <consortium name="The Broad Institute Genome Sequencing Center for Infectious Disease"/>
            <person name="Wu L."/>
            <person name="Ma J."/>
        </authorList>
    </citation>
    <scope>NUCLEOTIDE SEQUENCE [LARGE SCALE GENOMIC DNA]</scope>
    <source>
        <strain evidence="2">KCTC 42644</strain>
    </source>
</reference>
<dbReference type="InterPro" id="IPR015943">
    <property type="entry name" value="WD40/YVTN_repeat-like_dom_sf"/>
</dbReference>
<proteinExistence type="predicted"/>
<dbReference type="CDD" id="cd15482">
    <property type="entry name" value="Sialidase_non-viral"/>
    <property type="match status" value="2"/>
</dbReference>
<comment type="caution">
    <text evidence="1">The sequence shown here is derived from an EMBL/GenBank/DDBJ whole genome shotgun (WGS) entry which is preliminary data.</text>
</comment>
<name>A0ABV7X9W5_9SPHN</name>
<dbReference type="InterPro" id="IPR050310">
    <property type="entry name" value="VPS10-sortilin"/>
</dbReference>